<evidence type="ECO:0000313" key="1">
    <source>
        <dbReference type="EMBL" id="KRY15481.1"/>
    </source>
</evidence>
<comment type="caution">
    <text evidence="1">The sequence shown here is derived from an EMBL/GenBank/DDBJ whole genome shotgun (WGS) entry which is preliminary data.</text>
</comment>
<evidence type="ECO:0000313" key="2">
    <source>
        <dbReference type="Proteomes" id="UP000054653"/>
    </source>
</evidence>
<dbReference type="EMBL" id="JYDI01003610">
    <property type="protein sequence ID" value="KRY15481.1"/>
    <property type="molecule type" value="Genomic_DNA"/>
</dbReference>
<protein>
    <submittedName>
        <fullName evidence="1">Uncharacterized protein</fullName>
    </submittedName>
</protein>
<dbReference type="AlphaFoldDB" id="A0A0V0ZTL8"/>
<reference evidence="1 2" key="1">
    <citation type="submission" date="2015-01" db="EMBL/GenBank/DDBJ databases">
        <title>Evolution of Trichinella species and genotypes.</title>
        <authorList>
            <person name="Korhonen P.K."/>
            <person name="Edoardo P."/>
            <person name="Giuseppe L.R."/>
            <person name="Gasser R.B."/>
        </authorList>
    </citation>
    <scope>NUCLEOTIDE SEQUENCE [LARGE SCALE GENOMIC DNA]</scope>
    <source>
        <strain evidence="1">ISS120</strain>
    </source>
</reference>
<sequence>MFFQNLFLPETAALKVLMKIENNNNDDNEHSTTRIDCFGNAGGT</sequence>
<gene>
    <name evidence="1" type="ORF">T03_7713</name>
</gene>
<organism evidence="1 2">
    <name type="scientific">Trichinella britovi</name>
    <name type="common">Parasitic roundworm</name>
    <dbReference type="NCBI Taxonomy" id="45882"/>
    <lineage>
        <taxon>Eukaryota</taxon>
        <taxon>Metazoa</taxon>
        <taxon>Ecdysozoa</taxon>
        <taxon>Nematoda</taxon>
        <taxon>Enoplea</taxon>
        <taxon>Dorylaimia</taxon>
        <taxon>Trichinellida</taxon>
        <taxon>Trichinellidae</taxon>
        <taxon>Trichinella</taxon>
    </lineage>
</organism>
<keyword evidence="2" id="KW-1185">Reference proteome</keyword>
<name>A0A0V0ZTL8_TRIBR</name>
<accession>A0A0V0ZTL8</accession>
<dbReference type="Proteomes" id="UP000054653">
    <property type="component" value="Unassembled WGS sequence"/>
</dbReference>
<proteinExistence type="predicted"/>